<gene>
    <name evidence="8" type="primary">11421590</name>
    <name evidence="7" type="ordered locus">MTR_2g005950</name>
</gene>
<reference evidence="8" key="3">
    <citation type="submission" date="2015-04" db="UniProtKB">
        <authorList>
            <consortium name="EnsemblPlants"/>
        </authorList>
    </citation>
    <scope>IDENTIFICATION</scope>
    <source>
        <strain evidence="8">cv. Jemalong A17</strain>
    </source>
</reference>
<reference evidence="7 9" key="2">
    <citation type="journal article" date="2014" name="BMC Genomics">
        <title>An improved genome release (version Mt4.0) for the model legume Medicago truncatula.</title>
        <authorList>
            <person name="Tang H."/>
            <person name="Krishnakumar V."/>
            <person name="Bidwell S."/>
            <person name="Rosen B."/>
            <person name="Chan A."/>
            <person name="Zhou S."/>
            <person name="Gentzbittel L."/>
            <person name="Childs K.L."/>
            <person name="Yandell M."/>
            <person name="Gundlach H."/>
            <person name="Mayer K.F."/>
            <person name="Schwartz D.C."/>
            <person name="Town C.D."/>
        </authorList>
    </citation>
    <scope>GENOME REANNOTATION</scope>
    <source>
        <strain evidence="8 9">cv. Jemalong A17</strain>
    </source>
</reference>
<proteinExistence type="predicted"/>
<dbReference type="Pfam" id="PF00628">
    <property type="entry name" value="PHD"/>
    <property type="match status" value="1"/>
</dbReference>
<protein>
    <submittedName>
        <fullName evidence="7">PHD-finger protein</fullName>
    </submittedName>
</protein>
<dbReference type="PANTHER" id="PTHR47863:SF4">
    <property type="entry name" value="RING_FYVE_PHD ZINC FINGER SUPERFAMILY PROTEIN"/>
    <property type="match status" value="1"/>
</dbReference>
<organism evidence="7 9">
    <name type="scientific">Medicago truncatula</name>
    <name type="common">Barrel medic</name>
    <name type="synonym">Medicago tribuloides</name>
    <dbReference type="NCBI Taxonomy" id="3880"/>
    <lineage>
        <taxon>Eukaryota</taxon>
        <taxon>Viridiplantae</taxon>
        <taxon>Streptophyta</taxon>
        <taxon>Embryophyta</taxon>
        <taxon>Tracheophyta</taxon>
        <taxon>Spermatophyta</taxon>
        <taxon>Magnoliopsida</taxon>
        <taxon>eudicotyledons</taxon>
        <taxon>Gunneridae</taxon>
        <taxon>Pentapetalae</taxon>
        <taxon>rosids</taxon>
        <taxon>fabids</taxon>
        <taxon>Fabales</taxon>
        <taxon>Fabaceae</taxon>
        <taxon>Papilionoideae</taxon>
        <taxon>50 kb inversion clade</taxon>
        <taxon>NPAAA clade</taxon>
        <taxon>Hologalegina</taxon>
        <taxon>IRL clade</taxon>
        <taxon>Trifolieae</taxon>
        <taxon>Medicago</taxon>
    </lineage>
</organism>
<name>G7INA4_MEDTR</name>
<dbReference type="PROSITE" id="PS50016">
    <property type="entry name" value="ZF_PHD_2"/>
    <property type="match status" value="1"/>
</dbReference>
<dbReference type="InterPro" id="IPR001965">
    <property type="entry name" value="Znf_PHD"/>
</dbReference>
<keyword evidence="9" id="KW-1185">Reference proteome</keyword>
<dbReference type="Gene3D" id="3.30.40.10">
    <property type="entry name" value="Zinc/RING finger domain, C3HC4 (zinc finger)"/>
    <property type="match status" value="1"/>
</dbReference>
<dbReference type="SUPFAM" id="SSF57903">
    <property type="entry name" value="FYVE/PHD zinc finger"/>
    <property type="match status" value="1"/>
</dbReference>
<keyword evidence="3" id="KW-0862">Zinc</keyword>
<dbReference type="PANTHER" id="PTHR47863">
    <property type="entry name" value="RING/FYVE/PHD ZINC FINGER SUPERFAMILY PROTEIN"/>
    <property type="match status" value="1"/>
</dbReference>
<dbReference type="ExpressionAtlas" id="G7INA4">
    <property type="expression patterns" value="differential"/>
</dbReference>
<dbReference type="InterPro" id="IPR013083">
    <property type="entry name" value="Znf_RING/FYVE/PHD"/>
</dbReference>
<accession>G7INA4</accession>
<dbReference type="Proteomes" id="UP000002051">
    <property type="component" value="Chromosome 2"/>
</dbReference>
<feature type="region of interest" description="Disordered" evidence="5">
    <location>
        <begin position="299"/>
        <end position="346"/>
    </location>
</feature>
<dbReference type="PROSITE" id="PS01359">
    <property type="entry name" value="ZF_PHD_1"/>
    <property type="match status" value="1"/>
</dbReference>
<dbReference type="STRING" id="3880.G7INA4"/>
<dbReference type="SMART" id="SM00249">
    <property type="entry name" value="PHD"/>
    <property type="match status" value="1"/>
</dbReference>
<dbReference type="EMBL" id="CM001218">
    <property type="protein sequence ID" value="AES63190.2"/>
    <property type="molecule type" value="Genomic_DNA"/>
</dbReference>
<dbReference type="EnsemblPlants" id="AES63190">
    <property type="protein sequence ID" value="AES63190"/>
    <property type="gene ID" value="MTR_2g005950"/>
</dbReference>
<feature type="compositionally biased region" description="Basic and acidic residues" evidence="5">
    <location>
        <begin position="311"/>
        <end position="328"/>
    </location>
</feature>
<dbReference type="AlphaFoldDB" id="G7INA4"/>
<evidence type="ECO:0000256" key="4">
    <source>
        <dbReference type="PROSITE-ProRule" id="PRU00146"/>
    </source>
</evidence>
<evidence type="ECO:0000259" key="6">
    <source>
        <dbReference type="PROSITE" id="PS50016"/>
    </source>
</evidence>
<dbReference type="GO" id="GO:0008270">
    <property type="term" value="F:zinc ion binding"/>
    <property type="evidence" value="ECO:0007669"/>
    <property type="project" value="UniProtKB-KW"/>
</dbReference>
<sequence>MESESSLVLPWHWVIEALAGFKEITLPTLQALIDASLLTHHDFSETTKDLIALKCLEELYPSSSSSTTTLEELDSSLSSQDVLLQILHQVSLSNLRTSGPELFKWDVNRFIAHKRADNVKCQLEKLKESILDGTLPLNDHLKERSGLFQTNRAHTGKCYGYSTYAQDSGEKENSVSLIPEDNNCLSSKRNRVYSANEHEPDLHLKGSNLSQKTVSSDKSQDDTSVYQCENLNLVMKRRKKDSHDKKFNKGSQLLVSEATSVPLLVPESCIGMLTNIYPRHTSGVEPCRNKLIDEANDTVHVEPIPTNDDGNADKVQHMTDESQPKQKEPNVASLKGSQKPAASDKAVVDTVNDCGAELSSDSDVYYNEKIDLTAIKAEFLSSQHASGQDLPAMTESRGQNLCSKCNEAGQLLVCTTCPLMLHKNCLGDSAQLEAKGNFLCPFCKYSHAISEYLEAKKISSSARKELAIFNSPAAGVITVRVAGTQKLREKVSAIAVQLL</sequence>
<dbReference type="eggNOG" id="ENOG502QVQV">
    <property type="taxonomic scope" value="Eukaryota"/>
</dbReference>
<dbReference type="InterPro" id="IPR019786">
    <property type="entry name" value="Zinc_finger_PHD-type_CS"/>
</dbReference>
<evidence type="ECO:0000256" key="3">
    <source>
        <dbReference type="ARBA" id="ARBA00022833"/>
    </source>
</evidence>
<feature type="domain" description="PHD-type" evidence="6">
    <location>
        <begin position="399"/>
        <end position="446"/>
    </location>
</feature>
<evidence type="ECO:0000256" key="5">
    <source>
        <dbReference type="SAM" id="MobiDB-lite"/>
    </source>
</evidence>
<feature type="region of interest" description="Disordered" evidence="5">
    <location>
        <begin position="197"/>
        <end position="222"/>
    </location>
</feature>
<dbReference type="InterPro" id="IPR019787">
    <property type="entry name" value="Znf_PHD-finger"/>
</dbReference>
<evidence type="ECO:0000256" key="2">
    <source>
        <dbReference type="ARBA" id="ARBA00022771"/>
    </source>
</evidence>
<evidence type="ECO:0000313" key="8">
    <source>
        <dbReference type="EnsemblPlants" id="AES63190"/>
    </source>
</evidence>
<dbReference type="OrthoDB" id="608866at2759"/>
<dbReference type="InterPro" id="IPR011011">
    <property type="entry name" value="Znf_FYVE_PHD"/>
</dbReference>
<keyword evidence="2 4" id="KW-0863">Zinc-finger</keyword>
<keyword evidence="1" id="KW-0479">Metal-binding</keyword>
<reference evidence="7 9" key="1">
    <citation type="journal article" date="2011" name="Nature">
        <title>The Medicago genome provides insight into the evolution of rhizobial symbioses.</title>
        <authorList>
            <person name="Young N.D."/>
            <person name="Debelle F."/>
            <person name="Oldroyd G.E."/>
            <person name="Geurts R."/>
            <person name="Cannon S.B."/>
            <person name="Udvardi M.K."/>
            <person name="Benedito V.A."/>
            <person name="Mayer K.F."/>
            <person name="Gouzy J."/>
            <person name="Schoof H."/>
            <person name="Van de Peer Y."/>
            <person name="Proost S."/>
            <person name="Cook D.R."/>
            <person name="Meyers B.C."/>
            <person name="Spannagl M."/>
            <person name="Cheung F."/>
            <person name="De Mita S."/>
            <person name="Krishnakumar V."/>
            <person name="Gundlach H."/>
            <person name="Zhou S."/>
            <person name="Mudge J."/>
            <person name="Bharti A.K."/>
            <person name="Murray J.D."/>
            <person name="Naoumkina M.A."/>
            <person name="Rosen B."/>
            <person name="Silverstein K.A."/>
            <person name="Tang H."/>
            <person name="Rombauts S."/>
            <person name="Zhao P.X."/>
            <person name="Zhou P."/>
            <person name="Barbe V."/>
            <person name="Bardou P."/>
            <person name="Bechner M."/>
            <person name="Bellec A."/>
            <person name="Berger A."/>
            <person name="Berges H."/>
            <person name="Bidwell S."/>
            <person name="Bisseling T."/>
            <person name="Choisne N."/>
            <person name="Couloux A."/>
            <person name="Denny R."/>
            <person name="Deshpande S."/>
            <person name="Dai X."/>
            <person name="Doyle J.J."/>
            <person name="Dudez A.M."/>
            <person name="Farmer A.D."/>
            <person name="Fouteau S."/>
            <person name="Franken C."/>
            <person name="Gibelin C."/>
            <person name="Gish J."/>
            <person name="Goldstein S."/>
            <person name="Gonzalez A.J."/>
            <person name="Green P.J."/>
            <person name="Hallab A."/>
            <person name="Hartog M."/>
            <person name="Hua A."/>
            <person name="Humphray S.J."/>
            <person name="Jeong D.H."/>
            <person name="Jing Y."/>
            <person name="Jocker A."/>
            <person name="Kenton S.M."/>
            <person name="Kim D.J."/>
            <person name="Klee K."/>
            <person name="Lai H."/>
            <person name="Lang C."/>
            <person name="Lin S."/>
            <person name="Macmil S.L."/>
            <person name="Magdelenat G."/>
            <person name="Matthews L."/>
            <person name="McCorrison J."/>
            <person name="Monaghan E.L."/>
            <person name="Mun J.H."/>
            <person name="Najar F.Z."/>
            <person name="Nicholson C."/>
            <person name="Noirot C."/>
            <person name="O'Bleness M."/>
            <person name="Paule C.R."/>
            <person name="Poulain J."/>
            <person name="Prion F."/>
            <person name="Qin B."/>
            <person name="Qu C."/>
            <person name="Retzel E.F."/>
            <person name="Riddle C."/>
            <person name="Sallet E."/>
            <person name="Samain S."/>
            <person name="Samson N."/>
            <person name="Sanders I."/>
            <person name="Saurat O."/>
            <person name="Scarpelli C."/>
            <person name="Schiex T."/>
            <person name="Segurens B."/>
            <person name="Severin A.J."/>
            <person name="Sherrier D.J."/>
            <person name="Shi R."/>
            <person name="Sims S."/>
            <person name="Singer S.R."/>
            <person name="Sinharoy S."/>
            <person name="Sterck L."/>
            <person name="Viollet A."/>
            <person name="Wang B.B."/>
            <person name="Wang K."/>
            <person name="Wang M."/>
            <person name="Wang X."/>
            <person name="Warfsmann J."/>
            <person name="Weissenbach J."/>
            <person name="White D.D."/>
            <person name="White J.D."/>
            <person name="Wiley G.B."/>
            <person name="Wincker P."/>
            <person name="Xing Y."/>
            <person name="Yang L."/>
            <person name="Yao Z."/>
            <person name="Ying F."/>
            <person name="Zhai J."/>
            <person name="Zhou L."/>
            <person name="Zuber A."/>
            <person name="Denarie J."/>
            <person name="Dixon R.A."/>
            <person name="May G.D."/>
            <person name="Schwartz D.C."/>
            <person name="Rogers J."/>
            <person name="Quetier F."/>
            <person name="Town C.D."/>
            <person name="Roe B.A."/>
        </authorList>
    </citation>
    <scope>NUCLEOTIDE SEQUENCE [LARGE SCALE GENOMIC DNA]</scope>
    <source>
        <strain evidence="7">A17</strain>
        <strain evidence="8 9">cv. Jemalong A17</strain>
    </source>
</reference>
<feature type="compositionally biased region" description="Polar residues" evidence="5">
    <location>
        <begin position="207"/>
        <end position="222"/>
    </location>
</feature>
<accession>A0A0C3UVQ1</accession>
<evidence type="ECO:0000313" key="9">
    <source>
        <dbReference type="Proteomes" id="UP000002051"/>
    </source>
</evidence>
<evidence type="ECO:0000313" key="7">
    <source>
        <dbReference type="EMBL" id="AES63190.2"/>
    </source>
</evidence>
<evidence type="ECO:0000256" key="1">
    <source>
        <dbReference type="ARBA" id="ARBA00022723"/>
    </source>
</evidence>